<evidence type="ECO:0000256" key="10">
    <source>
        <dbReference type="RuleBase" id="RU003884"/>
    </source>
</evidence>
<comment type="similarity">
    <text evidence="2 10">Belongs to the fimbrial export usher family.</text>
</comment>
<name>A0A0G4PZX3_9GAMM</name>
<dbReference type="InterPro" id="IPR037224">
    <property type="entry name" value="PapC_N_sf"/>
</dbReference>
<keyword evidence="7 11" id="KW-0732">Signal</keyword>
<dbReference type="PROSITE" id="PS01151">
    <property type="entry name" value="FIMBRIAL_USHER"/>
    <property type="match status" value="1"/>
</dbReference>
<feature type="domain" description="PapC N-terminal" evidence="13">
    <location>
        <begin position="28"/>
        <end position="175"/>
    </location>
</feature>
<keyword evidence="4" id="KW-1134">Transmembrane beta strand</keyword>
<feature type="signal peptide" evidence="11">
    <location>
        <begin position="1"/>
        <end position="25"/>
    </location>
</feature>
<evidence type="ECO:0000256" key="6">
    <source>
        <dbReference type="ARBA" id="ARBA00022692"/>
    </source>
</evidence>
<evidence type="ECO:0000256" key="8">
    <source>
        <dbReference type="ARBA" id="ARBA00023136"/>
    </source>
</evidence>
<dbReference type="PANTHER" id="PTHR30451">
    <property type="entry name" value="OUTER MEMBRANE USHER PROTEIN"/>
    <property type="match status" value="1"/>
</dbReference>
<dbReference type="Pfam" id="PF13953">
    <property type="entry name" value="PapC_C"/>
    <property type="match status" value="1"/>
</dbReference>
<keyword evidence="8 10" id="KW-0472">Membrane</keyword>
<dbReference type="InterPro" id="IPR025949">
    <property type="entry name" value="PapC-like_C"/>
</dbReference>
<keyword evidence="3 10" id="KW-0813">Transport</keyword>
<evidence type="ECO:0000256" key="9">
    <source>
        <dbReference type="ARBA" id="ARBA00023237"/>
    </source>
</evidence>
<dbReference type="InterPro" id="IPR043142">
    <property type="entry name" value="PapC-like_C_sf"/>
</dbReference>
<dbReference type="EMBL" id="CVRY01000001">
    <property type="protein sequence ID" value="CRL59227.1"/>
    <property type="molecule type" value="Genomic_DNA"/>
</dbReference>
<evidence type="ECO:0000259" key="13">
    <source>
        <dbReference type="Pfam" id="PF13954"/>
    </source>
</evidence>
<evidence type="ECO:0000256" key="11">
    <source>
        <dbReference type="SAM" id="SignalP"/>
    </source>
</evidence>
<dbReference type="Gene3D" id="2.60.40.3110">
    <property type="match status" value="1"/>
</dbReference>
<dbReference type="SUPFAM" id="SSF141729">
    <property type="entry name" value="FimD N-terminal domain-like"/>
    <property type="match status" value="1"/>
</dbReference>
<dbReference type="GO" id="GO:0015473">
    <property type="term" value="F:fimbrial usher porin activity"/>
    <property type="evidence" value="ECO:0007669"/>
    <property type="project" value="InterPro"/>
</dbReference>
<protein>
    <submittedName>
        <fullName evidence="14">Outer membrane usher protein FimD</fullName>
    </submittedName>
</protein>
<evidence type="ECO:0000256" key="4">
    <source>
        <dbReference type="ARBA" id="ARBA00022452"/>
    </source>
</evidence>
<sequence precursor="true">MNKSMAIFRYSFFTSLILFSFNSFAEDYFDPALLDGQLGVSANEIDLSQFSQKDALPEGKISLLVYVNNNNNGEFIINLVKGPNNKVVPEITRGLLDKLGVNTEVIPKLNMLKSDQVIYDINEYIPDALIKVNLSELKLITSFPQIVMSNDAIGYIDPASFDSGVTAMFINYMFSGGHSSNDSNVDKINNNGKQKNDNFFAQLRAGFNLYDWRLRSTMTQTYTRNSNNAETQSNNSNKFSNTYLSRNLYSLRSEFIIGETTTGNDVFDSIPMKGMRLVSNEQMLPASQQGFAPDVSGIAQSNAQITIRQNGNVIYQTYVAPGAFKITDLYASGSGGNLDVTVKEEDGSERTFTVAFSSLPVMLRPDGWKYEISTGRFDGGTTVGSKKADFLLASGIYGLPHDVTLYGGVLGAKDYYAISSGIGISLGNWGALSADITHAHADFNTIGSQNGQSYRFRYSKNMTTTGTSVDLTALRFSTKDYYDFNQFNTEDYRLKEGTSPWLGEREKSRFTTSLSQSLGQYGSIYLSGSRYNYWEQNKNVTQLTTGYNSNIHGINFGINYSIDRIKSDDSWPENRQISFNVSVPFSVFSNSPALSNFNSTYMINHDNNGRTNQQVGLSGSAFDNSLSYGISQSWANQGQSNNGSAYANYSGNYGSSSLNYNYSSDYYNVNGSMNGGLLLHSGGLLLGRSMGNSMAIVEAPGATGTELSSGNGAINRQGYALSPYLTEYRQNTIALNVNTLPDNTTLQSTSQNVVPTKGAIVKVAFKTKIGFQAILNLSQNKSVVPFGAIATLIDADNPNDLNTGIVGENGQLYMSGLPDNGKLLVKWGNKNQQSCSVSYSGLSDIEVNSRQPIRILSLSCQ</sequence>
<evidence type="ECO:0000256" key="7">
    <source>
        <dbReference type="ARBA" id="ARBA00022729"/>
    </source>
</evidence>
<dbReference type="Gene3D" id="3.10.20.410">
    <property type="match status" value="1"/>
</dbReference>
<dbReference type="Gene3D" id="2.60.40.2610">
    <property type="entry name" value="Outer membrane usher protein FimD, plug domain"/>
    <property type="match status" value="1"/>
</dbReference>
<keyword evidence="9 10" id="KW-0998">Cell outer membrane</keyword>
<evidence type="ECO:0000256" key="2">
    <source>
        <dbReference type="ARBA" id="ARBA00008064"/>
    </source>
</evidence>
<evidence type="ECO:0000256" key="3">
    <source>
        <dbReference type="ARBA" id="ARBA00022448"/>
    </source>
</evidence>
<evidence type="ECO:0000313" key="14">
    <source>
        <dbReference type="EMBL" id="CRL59227.1"/>
    </source>
</evidence>
<evidence type="ECO:0000313" key="15">
    <source>
        <dbReference type="Proteomes" id="UP000183920"/>
    </source>
</evidence>
<organism evidence="14 15">
    <name type="scientific">Proteus penneri</name>
    <dbReference type="NCBI Taxonomy" id="102862"/>
    <lineage>
        <taxon>Bacteria</taxon>
        <taxon>Pseudomonadati</taxon>
        <taxon>Pseudomonadota</taxon>
        <taxon>Gammaproteobacteria</taxon>
        <taxon>Enterobacterales</taxon>
        <taxon>Morganellaceae</taxon>
        <taxon>Proteus</taxon>
    </lineage>
</organism>
<dbReference type="Pfam" id="PF00577">
    <property type="entry name" value="Usher"/>
    <property type="match status" value="1"/>
</dbReference>
<dbReference type="AlphaFoldDB" id="A0A0G4PZX3"/>
<reference evidence="15" key="1">
    <citation type="submission" date="2015-06" db="EMBL/GenBank/DDBJ databases">
        <authorList>
            <person name="Urmite Genomes"/>
        </authorList>
    </citation>
    <scope>NUCLEOTIDE SEQUENCE [LARGE SCALE GENOMIC DNA]</scope>
    <source>
        <strain evidence="15">CSUR P1867</strain>
    </source>
</reference>
<dbReference type="InterPro" id="IPR042186">
    <property type="entry name" value="FimD_plug_dom"/>
</dbReference>
<dbReference type="PANTHER" id="PTHR30451:SF21">
    <property type="entry name" value="FIMBRIAL USHER DOMAIN-CONTAINING PROTEIN YDET-RELATED"/>
    <property type="match status" value="1"/>
</dbReference>
<dbReference type="Proteomes" id="UP000183920">
    <property type="component" value="Unassembled WGS sequence"/>
</dbReference>
<proteinExistence type="inferred from homology"/>
<dbReference type="InterPro" id="IPR000015">
    <property type="entry name" value="Fimb_usher"/>
</dbReference>
<dbReference type="InterPro" id="IPR018030">
    <property type="entry name" value="Fimbrial_membr_usher_CS"/>
</dbReference>
<dbReference type="GO" id="GO:0009297">
    <property type="term" value="P:pilus assembly"/>
    <property type="evidence" value="ECO:0007669"/>
    <property type="project" value="InterPro"/>
</dbReference>
<feature type="domain" description="PapC-like C-terminal" evidence="12">
    <location>
        <begin position="775"/>
        <end position="840"/>
    </location>
</feature>
<dbReference type="GO" id="GO:0009279">
    <property type="term" value="C:cell outer membrane"/>
    <property type="evidence" value="ECO:0007669"/>
    <property type="project" value="UniProtKB-SubCell"/>
</dbReference>
<dbReference type="RefSeq" id="WP_244884262.1">
    <property type="nucleotide sequence ID" value="NZ_CVRY01000001.1"/>
</dbReference>
<comment type="subcellular location">
    <subcellularLocation>
        <location evidence="1 10">Cell outer membrane</location>
        <topology evidence="1 10">Multi-pass membrane protein</topology>
    </subcellularLocation>
</comment>
<keyword evidence="5 10" id="KW-1029">Fimbrium biogenesis</keyword>
<evidence type="ECO:0000259" key="12">
    <source>
        <dbReference type="Pfam" id="PF13953"/>
    </source>
</evidence>
<evidence type="ECO:0000256" key="5">
    <source>
        <dbReference type="ARBA" id="ARBA00022558"/>
    </source>
</evidence>
<feature type="chain" id="PRO_5005195867" evidence="11">
    <location>
        <begin position="26"/>
        <end position="861"/>
    </location>
</feature>
<keyword evidence="6 10" id="KW-0812">Transmembrane</keyword>
<dbReference type="Gene3D" id="2.60.40.2070">
    <property type="match status" value="1"/>
</dbReference>
<evidence type="ECO:0000256" key="1">
    <source>
        <dbReference type="ARBA" id="ARBA00004571"/>
    </source>
</evidence>
<dbReference type="Pfam" id="PF13954">
    <property type="entry name" value="PapC_N"/>
    <property type="match status" value="1"/>
</dbReference>
<accession>A0A0G4PZX3</accession>
<dbReference type="InterPro" id="IPR025885">
    <property type="entry name" value="PapC_N"/>
</dbReference>
<dbReference type="FunFam" id="2.60.40.3110:FF:000001">
    <property type="entry name" value="Putative fimbrial outer membrane usher"/>
    <property type="match status" value="1"/>
</dbReference>
<gene>
    <name evidence="14" type="primary">fimD_1</name>
    <name evidence="14" type="ORF">BN1804_00325</name>
</gene>